<evidence type="ECO:0000313" key="3">
    <source>
        <dbReference type="Proteomes" id="UP001524642"/>
    </source>
</evidence>
<dbReference type="SUPFAM" id="SSF54909">
    <property type="entry name" value="Dimeric alpha+beta barrel"/>
    <property type="match status" value="2"/>
</dbReference>
<feature type="domain" description="EthD" evidence="1">
    <location>
        <begin position="138"/>
        <end position="209"/>
    </location>
</feature>
<dbReference type="EMBL" id="JANJOU010000002">
    <property type="protein sequence ID" value="MCR0981130.1"/>
    <property type="molecule type" value="Genomic_DNA"/>
</dbReference>
<keyword evidence="3" id="KW-1185">Reference proteome</keyword>
<proteinExistence type="predicted"/>
<dbReference type="InterPro" id="IPR009799">
    <property type="entry name" value="EthD_dom"/>
</dbReference>
<dbReference type="Gene3D" id="3.30.70.100">
    <property type="match status" value="2"/>
</dbReference>
<protein>
    <submittedName>
        <fullName evidence="2">EthD domain-containing protein</fullName>
    </submittedName>
</protein>
<dbReference type="RefSeq" id="WP_257714809.1">
    <property type="nucleotide sequence ID" value="NZ_JANJOU010000002.1"/>
</dbReference>
<feature type="domain" description="EthD" evidence="1">
    <location>
        <begin position="14"/>
        <end position="107"/>
    </location>
</feature>
<comment type="caution">
    <text evidence="2">The sequence shown here is derived from an EMBL/GenBank/DDBJ whole genome shotgun (WGS) entry which is preliminary data.</text>
</comment>
<dbReference type="InterPro" id="IPR011008">
    <property type="entry name" value="Dimeric_a/b-barrel"/>
</dbReference>
<accession>A0ABT1WZ50</accession>
<organism evidence="2 3">
    <name type="scientific">Roseomonas populi</name>
    <dbReference type="NCBI Taxonomy" id="3121582"/>
    <lineage>
        <taxon>Bacteria</taxon>
        <taxon>Pseudomonadati</taxon>
        <taxon>Pseudomonadota</taxon>
        <taxon>Alphaproteobacteria</taxon>
        <taxon>Acetobacterales</taxon>
        <taxon>Roseomonadaceae</taxon>
        <taxon>Roseomonas</taxon>
    </lineage>
</organism>
<reference evidence="2 3" key="1">
    <citation type="submission" date="2022-06" db="EMBL/GenBank/DDBJ databases">
        <title>Roseomonas CN29.</title>
        <authorList>
            <person name="Cheng Y."/>
            <person name="He X."/>
        </authorList>
    </citation>
    <scope>NUCLEOTIDE SEQUENCE [LARGE SCALE GENOMIC DNA]</scope>
    <source>
        <strain evidence="2 3">CN29</strain>
    </source>
</reference>
<evidence type="ECO:0000259" key="1">
    <source>
        <dbReference type="Pfam" id="PF07110"/>
    </source>
</evidence>
<name>A0ABT1WZ50_9PROT</name>
<sequence length="238" mass="26822">MTLRPKRLYLVRRNPSLTREEFPGRWMRHGDLSLSFQAKQGFANVYRYLLCPVMQPQSGKGPEHGGNGVADGVGMLFFRDEAARERHHASAAQRAAMEADEDETFAERVNGTSLFVVEQVALDGPLTPFLLTTVLRRRPHVTPQAFEAWWNDVHVHSVLRAAPALRRFVGNIPMEDGSGDLQADLIEELWFVSFEDLRRTLEDTAFAETRGALLEQCDVVSRLESEVRVLHDADPGPT</sequence>
<dbReference type="Pfam" id="PF07110">
    <property type="entry name" value="EthD"/>
    <property type="match status" value="2"/>
</dbReference>
<gene>
    <name evidence="2" type="ORF">NRP21_03595</name>
</gene>
<evidence type="ECO:0000313" key="2">
    <source>
        <dbReference type="EMBL" id="MCR0981130.1"/>
    </source>
</evidence>
<dbReference type="Proteomes" id="UP001524642">
    <property type="component" value="Unassembled WGS sequence"/>
</dbReference>